<accession>A0A7X6I0X0</accession>
<dbReference type="AlphaFoldDB" id="A0A7X6I0X0"/>
<evidence type="ECO:0000313" key="1">
    <source>
        <dbReference type="EMBL" id="NJQ08161.1"/>
    </source>
</evidence>
<keyword evidence="2" id="KW-1185">Reference proteome</keyword>
<dbReference type="EMBL" id="JAAVJD010000252">
    <property type="protein sequence ID" value="NJQ08161.1"/>
    <property type="molecule type" value="Genomic_DNA"/>
</dbReference>
<proteinExistence type="predicted"/>
<organism evidence="1 2">
    <name type="scientific">Streptomyces lonarensis</name>
    <dbReference type="NCBI Taxonomy" id="700599"/>
    <lineage>
        <taxon>Bacteria</taxon>
        <taxon>Bacillati</taxon>
        <taxon>Actinomycetota</taxon>
        <taxon>Actinomycetes</taxon>
        <taxon>Kitasatosporales</taxon>
        <taxon>Streptomycetaceae</taxon>
        <taxon>Streptomyces</taxon>
    </lineage>
</organism>
<gene>
    <name evidence="1" type="ORF">HCN56_21905</name>
</gene>
<name>A0A7X6I0X0_9ACTN</name>
<reference evidence="1 2" key="1">
    <citation type="submission" date="2020-03" db="EMBL/GenBank/DDBJ databases">
        <title>Draft genome of Streptomyces sp. ventii, isolated from the Axial Seamount in the Pacific Ocean, and resequencing of the two type strains Streptomyces lonarensis strain NCL 716 and Streptomyces bohaiensis strain 11A07.</title>
        <authorList>
            <person name="Loughran R.M."/>
            <person name="Pfannmuller K.M."/>
            <person name="Wasson B.J."/>
            <person name="Deadmond M.C."/>
            <person name="Paddock B.E."/>
            <person name="Koyack M.J."/>
            <person name="Gallegos D.A."/>
            <person name="Mitchell E.A."/>
            <person name="Ushijima B."/>
            <person name="Saw J.H."/>
            <person name="Mcphail K.L."/>
            <person name="Videau P."/>
        </authorList>
    </citation>
    <scope>NUCLEOTIDE SEQUENCE [LARGE SCALE GENOMIC DNA]</scope>
    <source>
        <strain evidence="1 2">NCL716</strain>
    </source>
</reference>
<dbReference type="Pfam" id="PF10944">
    <property type="entry name" value="DUF2630"/>
    <property type="match status" value="1"/>
</dbReference>
<dbReference type="RefSeq" id="WP_167973776.1">
    <property type="nucleotide sequence ID" value="NZ_BHZG01000496.1"/>
</dbReference>
<dbReference type="InterPro" id="IPR020311">
    <property type="entry name" value="Uncharacterised_Rv0898c"/>
</dbReference>
<evidence type="ECO:0000313" key="2">
    <source>
        <dbReference type="Proteomes" id="UP000578686"/>
    </source>
</evidence>
<protein>
    <submittedName>
        <fullName evidence="1">DUF2630 family protein</fullName>
    </submittedName>
</protein>
<sequence length="94" mass="11013">MAAEQESTDQRTDDGQREILTRVRELVDTERALREQLTDATREGDAERDRLAGIQRELDQCWDLLRQRRAKIEFGENPDEARVRPAAEVQRYLS</sequence>
<comment type="caution">
    <text evidence="1">The sequence shown here is derived from an EMBL/GenBank/DDBJ whole genome shotgun (WGS) entry which is preliminary data.</text>
</comment>
<dbReference type="Proteomes" id="UP000578686">
    <property type="component" value="Unassembled WGS sequence"/>
</dbReference>